<feature type="transmembrane region" description="Helical" evidence="7">
    <location>
        <begin position="440"/>
        <end position="462"/>
    </location>
</feature>
<evidence type="ECO:0000256" key="7">
    <source>
        <dbReference type="SAM" id="Phobius"/>
    </source>
</evidence>
<feature type="transmembrane region" description="Helical" evidence="7">
    <location>
        <begin position="22"/>
        <end position="43"/>
    </location>
</feature>
<evidence type="ECO:0000313" key="13">
    <source>
        <dbReference type="Proteomes" id="UP000242875"/>
    </source>
</evidence>
<feature type="transmembrane region" description="Helical" evidence="7">
    <location>
        <begin position="735"/>
        <end position="754"/>
    </location>
</feature>
<evidence type="ECO:0000256" key="4">
    <source>
        <dbReference type="ARBA" id="ARBA00022692"/>
    </source>
</evidence>
<evidence type="ECO:0000256" key="2">
    <source>
        <dbReference type="ARBA" id="ARBA00007779"/>
    </source>
</evidence>
<keyword evidence="13" id="KW-1185">Reference proteome</keyword>
<keyword evidence="6 7" id="KW-0472">Membrane</keyword>
<dbReference type="InterPro" id="IPR032880">
    <property type="entry name" value="CSC1/OSCA1-like_N"/>
</dbReference>
<dbReference type="EMBL" id="MVBO01000075">
    <property type="protein sequence ID" value="OZJ03650.1"/>
    <property type="molecule type" value="Genomic_DNA"/>
</dbReference>
<evidence type="ECO:0000256" key="3">
    <source>
        <dbReference type="ARBA" id="ARBA00022448"/>
    </source>
</evidence>
<dbReference type="Proteomes" id="UP000242875">
    <property type="component" value="Unassembled WGS sequence"/>
</dbReference>
<dbReference type="InterPro" id="IPR045122">
    <property type="entry name" value="Csc1-like"/>
</dbReference>
<gene>
    <name evidence="12" type="ORF">BZG36_03933</name>
</gene>
<dbReference type="Pfam" id="PF13967">
    <property type="entry name" value="RSN1_TM"/>
    <property type="match status" value="1"/>
</dbReference>
<keyword evidence="4 7" id="KW-0812">Transmembrane</keyword>
<feature type="domain" description="CSC1/OSCA1-like N-terminal transmembrane" evidence="10">
    <location>
        <begin position="21"/>
        <end position="178"/>
    </location>
</feature>
<organism evidence="12 13">
    <name type="scientific">Bifiguratus adelaidae</name>
    <dbReference type="NCBI Taxonomy" id="1938954"/>
    <lineage>
        <taxon>Eukaryota</taxon>
        <taxon>Fungi</taxon>
        <taxon>Fungi incertae sedis</taxon>
        <taxon>Mucoromycota</taxon>
        <taxon>Mucoromycotina</taxon>
        <taxon>Endogonomycetes</taxon>
        <taxon>Endogonales</taxon>
        <taxon>Endogonales incertae sedis</taxon>
        <taxon>Bifiguratus</taxon>
    </lineage>
</organism>
<keyword evidence="3" id="KW-0813">Transport</keyword>
<feature type="transmembrane region" description="Helical" evidence="7">
    <location>
        <begin position="103"/>
        <end position="122"/>
    </location>
</feature>
<evidence type="ECO:0000256" key="5">
    <source>
        <dbReference type="ARBA" id="ARBA00022989"/>
    </source>
</evidence>
<evidence type="ECO:0008006" key="14">
    <source>
        <dbReference type="Google" id="ProtNLM"/>
    </source>
</evidence>
<comment type="caution">
    <text evidence="12">The sequence shown here is derived from an EMBL/GenBank/DDBJ whole genome shotgun (WGS) entry which is preliminary data.</text>
</comment>
<comment type="subcellular location">
    <subcellularLocation>
        <location evidence="1">Membrane</location>
        <topology evidence="1">Multi-pass membrane protein</topology>
    </subcellularLocation>
</comment>
<feature type="transmembrane region" description="Helical" evidence="7">
    <location>
        <begin position="704"/>
        <end position="723"/>
    </location>
</feature>
<accession>A0A261XZ53</accession>
<evidence type="ECO:0000256" key="1">
    <source>
        <dbReference type="ARBA" id="ARBA00004141"/>
    </source>
</evidence>
<feature type="domain" description="10TM putative phosphate transporter extracellular tail" evidence="9">
    <location>
        <begin position="914"/>
        <end position="975"/>
    </location>
</feature>
<evidence type="ECO:0000259" key="10">
    <source>
        <dbReference type="Pfam" id="PF13967"/>
    </source>
</evidence>
<feature type="transmembrane region" description="Helical" evidence="7">
    <location>
        <begin position="158"/>
        <end position="176"/>
    </location>
</feature>
<dbReference type="AlphaFoldDB" id="A0A261XZ53"/>
<feature type="transmembrane region" description="Helical" evidence="7">
    <location>
        <begin position="658"/>
        <end position="684"/>
    </location>
</feature>
<dbReference type="InterPro" id="IPR027815">
    <property type="entry name" value="CSC1/OSCA1-like_cyt"/>
</dbReference>
<name>A0A261XZ53_9FUNG</name>
<evidence type="ECO:0000259" key="9">
    <source>
        <dbReference type="Pfam" id="PF12621"/>
    </source>
</evidence>
<feature type="transmembrane region" description="Helical" evidence="7">
    <location>
        <begin position="482"/>
        <end position="509"/>
    </location>
</feature>
<dbReference type="Pfam" id="PF14703">
    <property type="entry name" value="PHM7_cyt"/>
    <property type="match status" value="1"/>
</dbReference>
<sequence>MSNNTNVNQQAFSEQEMPISSFISAVAFNGAIAVAMFVGFEILRRVSPRIYSPKTFLVDQIERMPAASKYPLGWIWSVLKLKDDDIIKHAGLDSYMFLKFIRLNLKLFFLYTILGCCILIPVDIVGTSSPRNNLASYSIGNTNPSLVPSIGSSSGARLWGHLIIAYIFFGYLLYTLRRQFLSYIRIRQQYLTSKSHNATPQANTVLICDIPDELNDEEVLYKMFNVMPGGVANIWINRNSNHIVKLVQKREKLIKDLETASTKLIKGAQKYAQKHPEQFPQLQEYAATQTELQQDPSLMQAQQAGGPQVPKPAYDVSQLPSELRPTARSLTLPLQAHLPSLIPGLGQKDDVITKKQQELIALNNEILHQQQQFKSFPKLRSAFIQFRSQMAAHMVAQSLVHHEPLACEPRYVEVAPPDVIWENLHLTCEAVIARRAISNVIVAGMIVFWGVITGLFSSLAQYKAITNFFTALKGLSGIANTAAGAIQGILPTLLVAILMSVLPMILRFLSRFEGNVRKTTVDLDLMDKYYAFLVFNVVFVATVVNAAASATTASNAAASATGVVNQFGSYAQNPTEFLSVIGSKFPGAANFFVSYALLQGLSGSASEILQIFTLIIHYITGVLFTSTPRQVWGVRWNLSEFDWGTRFPQHTLITTIGLVYAPIAPLILPFITIYFALYYVVFTYQLIYVYHQELQSGGLAFPKAIFQLFFGASLAELVLAAYFFTQIPTTGPQAIAQAVLMLALLGFTIGMWLVCKFQFDPLVEYLAIDLLQLGQDFGIGAHPTAAMREMKAKLDGEGNFTERTAQDKLNSQIRNQASQEVPPQGQSTAYNGYHGDLEDGNAETKQGLPGQLGARLRGLGNQFRKVGVDVNNQLTGNVRNAMAVMREDNNNFEQDFDFGFNRSKGAGLDGAENYDDVYLHPAIVTPLPTIWLPQDILGVAQTQVEDYRTNGLNSTTEGAALTRKGRVTVSGDPPDLEYFARQ</sequence>
<dbReference type="GO" id="GO:0005227">
    <property type="term" value="F:calcium-activated cation channel activity"/>
    <property type="evidence" value="ECO:0007669"/>
    <property type="project" value="InterPro"/>
</dbReference>
<dbReference type="PANTHER" id="PTHR13018:SF139">
    <property type="entry name" value="PHOSPHATE METABOLISM PROTEIN 7"/>
    <property type="match status" value="1"/>
</dbReference>
<dbReference type="InterPro" id="IPR022257">
    <property type="entry name" value="PHM7_ext"/>
</dbReference>
<keyword evidence="5 7" id="KW-1133">Transmembrane helix</keyword>
<evidence type="ECO:0000313" key="12">
    <source>
        <dbReference type="EMBL" id="OZJ03650.1"/>
    </source>
</evidence>
<evidence type="ECO:0000259" key="11">
    <source>
        <dbReference type="Pfam" id="PF14703"/>
    </source>
</evidence>
<reference evidence="12 13" key="1">
    <citation type="journal article" date="2017" name="Mycologia">
        <title>Bifiguratus adelaidae, gen. et sp. nov., a new member of Mucoromycotina in endophytic and soil-dwelling habitats.</title>
        <authorList>
            <person name="Torres-Cruz T.J."/>
            <person name="Billingsley Tobias T.L."/>
            <person name="Almatruk M."/>
            <person name="Hesse C."/>
            <person name="Kuske C.R."/>
            <person name="Desiro A."/>
            <person name="Benucci G.M."/>
            <person name="Bonito G."/>
            <person name="Stajich J.E."/>
            <person name="Dunlap C."/>
            <person name="Arnold A.E."/>
            <person name="Porras-Alfaro A."/>
        </authorList>
    </citation>
    <scope>NUCLEOTIDE SEQUENCE [LARGE SCALE GENOMIC DNA]</scope>
    <source>
        <strain evidence="12 13">AZ0501</strain>
    </source>
</reference>
<proteinExistence type="inferred from homology"/>
<evidence type="ECO:0000256" key="6">
    <source>
        <dbReference type="ARBA" id="ARBA00023136"/>
    </source>
</evidence>
<feature type="transmembrane region" description="Helical" evidence="7">
    <location>
        <begin position="529"/>
        <end position="548"/>
    </location>
</feature>
<dbReference type="InterPro" id="IPR003864">
    <property type="entry name" value="CSC1/OSCA1-like_7TM"/>
</dbReference>
<feature type="domain" description="CSC1/OSCA1-like 7TM region" evidence="8">
    <location>
        <begin position="434"/>
        <end position="723"/>
    </location>
</feature>
<feature type="domain" description="CSC1/OSCA1-like cytosolic" evidence="11">
    <location>
        <begin position="203"/>
        <end position="423"/>
    </location>
</feature>
<protein>
    <recommendedName>
        <fullName evidence="14">CSC1/OSCA1-like 7TM region domain-containing protein</fullName>
    </recommendedName>
</protein>
<feature type="transmembrane region" description="Helical" evidence="7">
    <location>
        <begin position="608"/>
        <end position="626"/>
    </location>
</feature>
<evidence type="ECO:0000259" key="8">
    <source>
        <dbReference type="Pfam" id="PF02714"/>
    </source>
</evidence>
<dbReference type="GO" id="GO:0005886">
    <property type="term" value="C:plasma membrane"/>
    <property type="evidence" value="ECO:0007669"/>
    <property type="project" value="TreeGrafter"/>
</dbReference>
<dbReference type="Pfam" id="PF12621">
    <property type="entry name" value="PHM7_ext"/>
    <property type="match status" value="1"/>
</dbReference>
<dbReference type="PANTHER" id="PTHR13018">
    <property type="entry name" value="PROBABLE MEMBRANE PROTEIN DUF221-RELATED"/>
    <property type="match status" value="1"/>
</dbReference>
<dbReference type="OrthoDB" id="1076608at2759"/>
<comment type="similarity">
    <text evidence="2">Belongs to the CSC1 (TC 1.A.17) family.</text>
</comment>
<dbReference type="Pfam" id="PF02714">
    <property type="entry name" value="RSN1_7TM"/>
    <property type="match status" value="1"/>
</dbReference>